<dbReference type="Proteomes" id="UP000079169">
    <property type="component" value="Unplaced"/>
</dbReference>
<evidence type="ECO:0000259" key="10">
    <source>
        <dbReference type="PROSITE" id="PS50157"/>
    </source>
</evidence>
<keyword evidence="2" id="KW-0479">Metal-binding</keyword>
<evidence type="ECO:0000256" key="5">
    <source>
        <dbReference type="ARBA" id="ARBA00022833"/>
    </source>
</evidence>
<keyword evidence="11" id="KW-1185">Reference proteome</keyword>
<dbReference type="GeneID" id="108252189"/>
<evidence type="ECO:0000256" key="1">
    <source>
        <dbReference type="ARBA" id="ARBA00004123"/>
    </source>
</evidence>
<gene>
    <name evidence="12" type="primary">LOC108252189</name>
</gene>
<sequence length="187" mass="22372">MFEHNCDGVLNARKYTCLLCKQKESQAWKIKRHYLKHTQEKFFACSHCDYKSAYINDVKKHTRKHTGEKPFKCQICPYAAADSKSLRVHYKTHAKENGRRVYHCTICSKRFYTKSKLDFHVNLHNLNYNCEVCEKVFDKIEEFENHLSDNHIFTYDHGTKDDKLEKLSAEMLYQEERDTIVFFPCRV</sequence>
<accession>A0A1S4E9Q7</accession>
<dbReference type="KEGG" id="dci:108252189"/>
<dbReference type="STRING" id="121845.A0A1S4E9Q7"/>
<keyword evidence="5" id="KW-0862">Zinc</keyword>
<reference evidence="12" key="1">
    <citation type="submission" date="2025-08" db="UniProtKB">
        <authorList>
            <consortium name="RefSeq"/>
        </authorList>
    </citation>
    <scope>IDENTIFICATION</scope>
</reference>
<dbReference type="AlphaFoldDB" id="A0A1S4E9Q7"/>
<organism evidence="11 12">
    <name type="scientific">Diaphorina citri</name>
    <name type="common">Asian citrus psyllid</name>
    <dbReference type="NCBI Taxonomy" id="121845"/>
    <lineage>
        <taxon>Eukaryota</taxon>
        <taxon>Metazoa</taxon>
        <taxon>Ecdysozoa</taxon>
        <taxon>Arthropoda</taxon>
        <taxon>Hexapoda</taxon>
        <taxon>Insecta</taxon>
        <taxon>Pterygota</taxon>
        <taxon>Neoptera</taxon>
        <taxon>Paraneoptera</taxon>
        <taxon>Hemiptera</taxon>
        <taxon>Sternorrhyncha</taxon>
        <taxon>Psylloidea</taxon>
        <taxon>Psyllidae</taxon>
        <taxon>Diaphorininae</taxon>
        <taxon>Diaphorina</taxon>
    </lineage>
</organism>
<dbReference type="PaxDb" id="121845-A0A1S4E9Q7"/>
<dbReference type="PANTHER" id="PTHR24394:SF29">
    <property type="entry name" value="MYONEURIN"/>
    <property type="match status" value="1"/>
</dbReference>
<evidence type="ECO:0000256" key="6">
    <source>
        <dbReference type="ARBA" id="ARBA00023015"/>
    </source>
</evidence>
<dbReference type="PROSITE" id="PS00028">
    <property type="entry name" value="ZINC_FINGER_C2H2_1"/>
    <property type="match status" value="2"/>
</dbReference>
<evidence type="ECO:0000256" key="4">
    <source>
        <dbReference type="ARBA" id="ARBA00022771"/>
    </source>
</evidence>
<evidence type="ECO:0000256" key="9">
    <source>
        <dbReference type="PROSITE-ProRule" id="PRU00042"/>
    </source>
</evidence>
<dbReference type="GO" id="GO:0005634">
    <property type="term" value="C:nucleus"/>
    <property type="evidence" value="ECO:0007669"/>
    <property type="project" value="UniProtKB-SubCell"/>
</dbReference>
<dbReference type="SUPFAM" id="SSF57667">
    <property type="entry name" value="beta-beta-alpha zinc fingers"/>
    <property type="match status" value="2"/>
</dbReference>
<dbReference type="Gene3D" id="3.30.160.60">
    <property type="entry name" value="Classic Zinc Finger"/>
    <property type="match status" value="3"/>
</dbReference>
<feature type="domain" description="C2H2-type" evidence="10">
    <location>
        <begin position="71"/>
        <end position="98"/>
    </location>
</feature>
<evidence type="ECO:0000256" key="8">
    <source>
        <dbReference type="ARBA" id="ARBA00023242"/>
    </source>
</evidence>
<dbReference type="PROSITE" id="PS50157">
    <property type="entry name" value="ZINC_FINGER_C2H2_2"/>
    <property type="match status" value="5"/>
</dbReference>
<dbReference type="InterPro" id="IPR036236">
    <property type="entry name" value="Znf_C2H2_sf"/>
</dbReference>
<keyword evidence="4 9" id="KW-0863">Zinc-finger</keyword>
<dbReference type="RefSeq" id="XP_017298888.1">
    <property type="nucleotide sequence ID" value="XM_017443399.2"/>
</dbReference>
<dbReference type="GO" id="GO:0000981">
    <property type="term" value="F:DNA-binding transcription factor activity, RNA polymerase II-specific"/>
    <property type="evidence" value="ECO:0007669"/>
    <property type="project" value="TreeGrafter"/>
</dbReference>
<evidence type="ECO:0000313" key="11">
    <source>
        <dbReference type="Proteomes" id="UP000079169"/>
    </source>
</evidence>
<feature type="domain" description="C2H2-type" evidence="10">
    <location>
        <begin position="43"/>
        <end position="70"/>
    </location>
</feature>
<keyword evidence="3" id="KW-0677">Repeat</keyword>
<evidence type="ECO:0000313" key="12">
    <source>
        <dbReference type="RefSeq" id="XP_017298888.1"/>
    </source>
</evidence>
<dbReference type="PANTHER" id="PTHR24394">
    <property type="entry name" value="ZINC FINGER PROTEIN"/>
    <property type="match status" value="1"/>
</dbReference>
<evidence type="ECO:0000256" key="3">
    <source>
        <dbReference type="ARBA" id="ARBA00022737"/>
    </source>
</evidence>
<dbReference type="InterPro" id="IPR013087">
    <property type="entry name" value="Znf_C2H2_type"/>
</dbReference>
<evidence type="ECO:0000256" key="7">
    <source>
        <dbReference type="ARBA" id="ARBA00023163"/>
    </source>
</evidence>
<dbReference type="FunFam" id="3.30.160.60:FF:000621">
    <property type="entry name" value="FLT3-interacting zinc finger 1"/>
    <property type="match status" value="1"/>
</dbReference>
<feature type="domain" description="C2H2-type" evidence="10">
    <location>
        <begin position="15"/>
        <end position="42"/>
    </location>
</feature>
<proteinExistence type="predicted"/>
<evidence type="ECO:0000256" key="2">
    <source>
        <dbReference type="ARBA" id="ARBA00022723"/>
    </source>
</evidence>
<dbReference type="Pfam" id="PF00096">
    <property type="entry name" value="zf-C2H2"/>
    <property type="match status" value="1"/>
</dbReference>
<protein>
    <submittedName>
        <fullName evidence="12">Gastrula zinc finger protein XlCGF49.1-like</fullName>
    </submittedName>
</protein>
<feature type="domain" description="C2H2-type" evidence="10">
    <location>
        <begin position="102"/>
        <end position="124"/>
    </location>
</feature>
<keyword evidence="7" id="KW-0804">Transcription</keyword>
<comment type="subcellular location">
    <subcellularLocation>
        <location evidence="1">Nucleus</location>
    </subcellularLocation>
</comment>
<keyword evidence="6" id="KW-0805">Transcription regulation</keyword>
<keyword evidence="8" id="KW-0539">Nucleus</keyword>
<feature type="domain" description="C2H2-type" evidence="10">
    <location>
        <begin position="128"/>
        <end position="151"/>
    </location>
</feature>
<dbReference type="OMA" id="YKSAYIN"/>
<dbReference type="GO" id="GO:0008270">
    <property type="term" value="F:zinc ion binding"/>
    <property type="evidence" value="ECO:0007669"/>
    <property type="project" value="UniProtKB-KW"/>
</dbReference>
<name>A0A1S4E9Q7_DIACI</name>
<dbReference type="SMART" id="SM00355">
    <property type="entry name" value="ZnF_C2H2"/>
    <property type="match status" value="5"/>
</dbReference>